<feature type="region of interest" description="Disordered" evidence="1">
    <location>
        <begin position="32"/>
        <end position="86"/>
    </location>
</feature>
<feature type="non-terminal residue" evidence="2">
    <location>
        <position position="219"/>
    </location>
</feature>
<sequence length="219" mass="24292">MERSVVKLDPGPNSAQLQAYVRTTAIGWKAEGAQASRAASGNSNATKETDGATISAPSSTSETQDESSSRVPSTGFTTVTGKHRSVYAEEKRRYARAMHIINKSEEGRQKGVEPTAEQVTSLEWANNQVRFFKDLQSKRQPNELHNSERKGDAGDCKPSSKRNRSVEESRTAKRLRSTDAKLVMKTDSRTNKRLPSTSHQSKAVTEKLPFSEVMRQHLK</sequence>
<evidence type="ECO:0000313" key="3">
    <source>
        <dbReference type="Proteomes" id="UP000036403"/>
    </source>
</evidence>
<feature type="compositionally biased region" description="Polar residues" evidence="1">
    <location>
        <begin position="193"/>
        <end position="203"/>
    </location>
</feature>
<feature type="compositionally biased region" description="Basic and acidic residues" evidence="1">
    <location>
        <begin position="164"/>
        <end position="190"/>
    </location>
</feature>
<keyword evidence="3" id="KW-1185">Reference proteome</keyword>
<dbReference type="AlphaFoldDB" id="A0A0J7JVI7"/>
<feature type="compositionally biased region" description="Polar residues" evidence="1">
    <location>
        <begin position="70"/>
        <end position="80"/>
    </location>
</feature>
<gene>
    <name evidence="2" type="ORF">RF55_23648</name>
</gene>
<feature type="region of interest" description="Disordered" evidence="1">
    <location>
        <begin position="134"/>
        <end position="219"/>
    </location>
</feature>
<evidence type="ECO:0000256" key="1">
    <source>
        <dbReference type="SAM" id="MobiDB-lite"/>
    </source>
</evidence>
<feature type="compositionally biased region" description="Polar residues" evidence="1">
    <location>
        <begin position="37"/>
        <end position="46"/>
    </location>
</feature>
<reference evidence="2 3" key="1">
    <citation type="submission" date="2015-04" db="EMBL/GenBank/DDBJ databases">
        <title>Lasius niger genome sequencing.</title>
        <authorList>
            <person name="Konorov E.A."/>
            <person name="Nikitin M.A."/>
            <person name="Kirill M.V."/>
            <person name="Chang P."/>
        </authorList>
    </citation>
    <scope>NUCLEOTIDE SEQUENCE [LARGE SCALE GENOMIC DNA]</scope>
    <source>
        <tissue evidence="2">Whole</tissue>
    </source>
</reference>
<name>A0A0J7JVI7_LASNI</name>
<dbReference type="Proteomes" id="UP000036403">
    <property type="component" value="Unassembled WGS sequence"/>
</dbReference>
<organism evidence="2 3">
    <name type="scientific">Lasius niger</name>
    <name type="common">Black garden ant</name>
    <dbReference type="NCBI Taxonomy" id="67767"/>
    <lineage>
        <taxon>Eukaryota</taxon>
        <taxon>Metazoa</taxon>
        <taxon>Ecdysozoa</taxon>
        <taxon>Arthropoda</taxon>
        <taxon>Hexapoda</taxon>
        <taxon>Insecta</taxon>
        <taxon>Pterygota</taxon>
        <taxon>Neoptera</taxon>
        <taxon>Endopterygota</taxon>
        <taxon>Hymenoptera</taxon>
        <taxon>Apocrita</taxon>
        <taxon>Aculeata</taxon>
        <taxon>Formicoidea</taxon>
        <taxon>Formicidae</taxon>
        <taxon>Formicinae</taxon>
        <taxon>Lasius</taxon>
        <taxon>Lasius</taxon>
    </lineage>
</organism>
<proteinExistence type="predicted"/>
<dbReference type="PaxDb" id="67767-A0A0J7JVI7"/>
<evidence type="ECO:0000313" key="2">
    <source>
        <dbReference type="EMBL" id="KMQ82248.1"/>
    </source>
</evidence>
<comment type="caution">
    <text evidence="2">The sequence shown here is derived from an EMBL/GenBank/DDBJ whole genome shotgun (WGS) entry which is preliminary data.</text>
</comment>
<dbReference type="EMBL" id="LBMM01027013">
    <property type="protein sequence ID" value="KMQ82248.1"/>
    <property type="molecule type" value="Genomic_DNA"/>
</dbReference>
<feature type="compositionally biased region" description="Basic and acidic residues" evidence="1">
    <location>
        <begin position="134"/>
        <end position="155"/>
    </location>
</feature>
<accession>A0A0J7JVI7</accession>
<protein>
    <submittedName>
        <fullName evidence="2">Uncharacterized protein</fullName>
    </submittedName>
</protein>